<dbReference type="RefSeq" id="WP_067534435.1">
    <property type="nucleotide sequence ID" value="NZ_AP025567.1"/>
</dbReference>
<dbReference type="EMBL" id="QRMS01000003">
    <property type="protein sequence ID" value="RHJ87395.1"/>
    <property type="molecule type" value="Genomic_DNA"/>
</dbReference>
<evidence type="ECO:0000313" key="1">
    <source>
        <dbReference type="EMBL" id="RHJ87395.1"/>
    </source>
</evidence>
<dbReference type="GeneID" id="83003341"/>
<comment type="caution">
    <text evidence="1">The sequence shown here is derived from an EMBL/GenBank/DDBJ whole genome shotgun (WGS) entry which is preliminary data.</text>
</comment>
<accession>A0A415E181</accession>
<name>A0A415E181_9FIRM</name>
<organism evidence="1 2">
    <name type="scientific">Emergencia timonensis</name>
    <dbReference type="NCBI Taxonomy" id="1776384"/>
    <lineage>
        <taxon>Bacteria</taxon>
        <taxon>Bacillati</taxon>
        <taxon>Bacillota</taxon>
        <taxon>Clostridia</taxon>
        <taxon>Peptostreptococcales</taxon>
        <taxon>Anaerovoracaceae</taxon>
        <taxon>Emergencia</taxon>
    </lineage>
</organism>
<gene>
    <name evidence="1" type="ORF">DW099_11905</name>
</gene>
<reference evidence="1 2" key="1">
    <citation type="submission" date="2018-08" db="EMBL/GenBank/DDBJ databases">
        <title>A genome reference for cultivated species of the human gut microbiota.</title>
        <authorList>
            <person name="Zou Y."/>
            <person name="Xue W."/>
            <person name="Luo G."/>
        </authorList>
    </citation>
    <scope>NUCLEOTIDE SEQUENCE [LARGE SCALE GENOMIC DNA]</scope>
    <source>
        <strain evidence="1 2">AM07-24</strain>
    </source>
</reference>
<dbReference type="STRING" id="1776384.GCA_900086585_00949"/>
<sequence length="323" mass="36641">MSNKKQLQLHNADLAMALDNINGLPMAEDVKHGIYAWKKYSALVYNDISFTARCDYSDYYKLVITYSDEYNLSVLGIAFLDGFYVPRQDDSAVYFTYDYSAGRLYFGSSIDSRDYYVSSFLTNMDKQLILTPNKNVISFANATGCKYDGEKLFNIQFRDYVTADIMSRYPDDGMQDGFYYKRLKDMSLGRFEKYDSGSFTVTANTDPFRFEINHNLGVVPKYVFVYADMQASDIKPYVRVVISETFENMSDSLPCYIMYNAAYGSSVGGTPNRQYGTCSEYAKDALSHTTIRLGAPYNIAGSMATMPDTFLLGGIIYNWIAMA</sequence>
<evidence type="ECO:0000313" key="2">
    <source>
        <dbReference type="Proteomes" id="UP000284841"/>
    </source>
</evidence>
<dbReference type="AlphaFoldDB" id="A0A415E181"/>
<keyword evidence="2" id="KW-1185">Reference proteome</keyword>
<dbReference type="Proteomes" id="UP000284841">
    <property type="component" value="Unassembled WGS sequence"/>
</dbReference>
<protein>
    <submittedName>
        <fullName evidence="1">Uncharacterized protein</fullName>
    </submittedName>
</protein>
<proteinExistence type="predicted"/>